<keyword evidence="4" id="KW-0479">Metal-binding</keyword>
<gene>
    <name evidence="7" type="ORF">CMUS01_13579</name>
</gene>
<dbReference type="InterPro" id="IPR001128">
    <property type="entry name" value="Cyt_P450"/>
</dbReference>
<keyword evidence="5" id="KW-0408">Iron</keyword>
<dbReference type="InterPro" id="IPR050121">
    <property type="entry name" value="Cytochrome_P450_monoxygenase"/>
</dbReference>
<dbReference type="PANTHER" id="PTHR24305:SF232">
    <property type="entry name" value="P450, PUTATIVE (EUROFUNG)-RELATED"/>
    <property type="match status" value="1"/>
</dbReference>
<feature type="chain" id="PRO_5034617973" description="Cytochrome P450" evidence="6">
    <location>
        <begin position="22"/>
        <end position="416"/>
    </location>
</feature>
<dbReference type="SUPFAM" id="SSF48264">
    <property type="entry name" value="Cytochrome P450"/>
    <property type="match status" value="1"/>
</dbReference>
<dbReference type="GO" id="GO:0020037">
    <property type="term" value="F:heme binding"/>
    <property type="evidence" value="ECO:0007669"/>
    <property type="project" value="InterPro"/>
</dbReference>
<evidence type="ECO:0000256" key="5">
    <source>
        <dbReference type="ARBA" id="ARBA00023004"/>
    </source>
</evidence>
<evidence type="ECO:0000256" key="1">
    <source>
        <dbReference type="ARBA" id="ARBA00001971"/>
    </source>
</evidence>
<dbReference type="Gene3D" id="1.10.630.10">
    <property type="entry name" value="Cytochrome P450"/>
    <property type="match status" value="1"/>
</dbReference>
<dbReference type="OrthoDB" id="10029320at2759"/>
<evidence type="ECO:0000313" key="7">
    <source>
        <dbReference type="EMBL" id="KAF6809943.1"/>
    </source>
</evidence>
<evidence type="ECO:0000256" key="6">
    <source>
        <dbReference type="SAM" id="SignalP"/>
    </source>
</evidence>
<evidence type="ECO:0000313" key="8">
    <source>
        <dbReference type="Proteomes" id="UP000639643"/>
    </source>
</evidence>
<keyword evidence="8" id="KW-1185">Reference proteome</keyword>
<dbReference type="EMBL" id="WIGM01000872">
    <property type="protein sequence ID" value="KAF6809943.1"/>
    <property type="molecule type" value="Genomic_DNA"/>
</dbReference>
<organism evidence="7 8">
    <name type="scientific">Colletotrichum musicola</name>
    <dbReference type="NCBI Taxonomy" id="2175873"/>
    <lineage>
        <taxon>Eukaryota</taxon>
        <taxon>Fungi</taxon>
        <taxon>Dikarya</taxon>
        <taxon>Ascomycota</taxon>
        <taxon>Pezizomycotina</taxon>
        <taxon>Sordariomycetes</taxon>
        <taxon>Hypocreomycetidae</taxon>
        <taxon>Glomerellales</taxon>
        <taxon>Glomerellaceae</taxon>
        <taxon>Colletotrichum</taxon>
        <taxon>Colletotrichum orchidearum species complex</taxon>
    </lineage>
</organism>
<name>A0A8H6MVL5_9PEZI</name>
<evidence type="ECO:0000256" key="3">
    <source>
        <dbReference type="ARBA" id="ARBA00022617"/>
    </source>
</evidence>
<evidence type="ECO:0000256" key="2">
    <source>
        <dbReference type="ARBA" id="ARBA00010617"/>
    </source>
</evidence>
<comment type="caution">
    <text evidence="7">The sequence shown here is derived from an EMBL/GenBank/DDBJ whole genome shotgun (WGS) entry which is preliminary data.</text>
</comment>
<keyword evidence="3" id="KW-0349">Heme</keyword>
<dbReference type="Pfam" id="PF00067">
    <property type="entry name" value="p450"/>
    <property type="match status" value="1"/>
</dbReference>
<dbReference type="GO" id="GO:0005506">
    <property type="term" value="F:iron ion binding"/>
    <property type="evidence" value="ECO:0007669"/>
    <property type="project" value="InterPro"/>
</dbReference>
<comment type="similarity">
    <text evidence="2">Belongs to the cytochrome P450 family.</text>
</comment>
<dbReference type="GO" id="GO:0016705">
    <property type="term" value="F:oxidoreductase activity, acting on paired donors, with incorporation or reduction of molecular oxygen"/>
    <property type="evidence" value="ECO:0007669"/>
    <property type="project" value="InterPro"/>
</dbReference>
<protein>
    <recommendedName>
        <fullName evidence="9">Cytochrome P450</fullName>
    </recommendedName>
</protein>
<dbReference type="AlphaFoldDB" id="A0A8H6MVL5"/>
<dbReference type="PANTHER" id="PTHR24305">
    <property type="entry name" value="CYTOCHROME P450"/>
    <property type="match status" value="1"/>
</dbReference>
<evidence type="ECO:0008006" key="9">
    <source>
        <dbReference type="Google" id="ProtNLM"/>
    </source>
</evidence>
<dbReference type="GO" id="GO:0004497">
    <property type="term" value="F:monooxygenase activity"/>
    <property type="evidence" value="ECO:0007669"/>
    <property type="project" value="InterPro"/>
</dbReference>
<dbReference type="InterPro" id="IPR036396">
    <property type="entry name" value="Cyt_P450_sf"/>
</dbReference>
<keyword evidence="6" id="KW-0732">Signal</keyword>
<reference evidence="7" key="1">
    <citation type="journal article" date="2020" name="Phytopathology">
        <title>Genome Sequence Resources of Colletotrichum truncatum, C. plurivorum, C. musicola, and C. sojae: Four Species Pathogenic to Soybean (Glycine max).</title>
        <authorList>
            <person name="Rogerio F."/>
            <person name="Boufleur T.R."/>
            <person name="Ciampi-Guillardi M."/>
            <person name="Sukno S.A."/>
            <person name="Thon M.R."/>
            <person name="Massola Junior N.S."/>
            <person name="Baroncelli R."/>
        </authorList>
    </citation>
    <scope>NUCLEOTIDE SEQUENCE</scope>
    <source>
        <strain evidence="7">LFN0074</strain>
    </source>
</reference>
<proteinExistence type="inferred from homology"/>
<dbReference type="Proteomes" id="UP000639643">
    <property type="component" value="Unassembled WGS sequence"/>
</dbReference>
<evidence type="ECO:0000256" key="4">
    <source>
        <dbReference type="ARBA" id="ARBA00022723"/>
    </source>
</evidence>
<comment type="cofactor">
    <cofactor evidence="1">
        <name>heme</name>
        <dbReference type="ChEBI" id="CHEBI:30413"/>
    </cofactor>
</comment>
<accession>A0A8H6MVL5</accession>
<feature type="signal peptide" evidence="6">
    <location>
        <begin position="1"/>
        <end position="21"/>
    </location>
</feature>
<sequence>MSWTFLSAIFLPTLVVFLTLCFRSKPSSVASSVGDDIRRNKDIANFTAFHAKSLRDRLCLRAGPNFRLTTAFGIRNSFTTTDDAEHLEFLRRAVQVIKSADGAAWRRVWTLANGTMDYLAPRDHGRRLNIERIARVLCFDAVLELLFPQTRVRPLDVGSADRATKLVNVLWLESKRDPAGIEASTARAYALESLYEAMRGLVSEPEEEALGLIMPAYETLWRVVLLTYVHVAFRHVDLETRDLVREVVDVVSRNGGCRGARSELHLNVDNFAREALRLYPPTKRIYRASDTLKVAADVESLHHDERIWGTDAFEFRPGRFAALTQDQCDAYMPFGVGKNACPAANGFGNRAIASLVALLLSRLGSRESGARVCFGASGLDRDTKVPLPTGRDDMDGWVMSLGGMDDVEPRMEWKKV</sequence>